<dbReference type="Proteomes" id="UP001642464">
    <property type="component" value="Unassembled WGS sequence"/>
</dbReference>
<protein>
    <recommendedName>
        <fullName evidence="3">C2H2-type domain-containing protein</fullName>
    </recommendedName>
</protein>
<name>A0ABP0NN49_9DINO</name>
<reference evidence="4 5" key="1">
    <citation type="submission" date="2024-02" db="EMBL/GenBank/DDBJ databases">
        <authorList>
            <person name="Chen Y."/>
            <person name="Shah S."/>
            <person name="Dougan E. K."/>
            <person name="Thang M."/>
            <person name="Chan C."/>
        </authorList>
    </citation>
    <scope>NUCLEOTIDE SEQUENCE [LARGE SCALE GENOMIC DNA]</scope>
</reference>
<dbReference type="PROSITE" id="PS50157">
    <property type="entry name" value="ZINC_FINGER_C2H2_2"/>
    <property type="match status" value="1"/>
</dbReference>
<dbReference type="PROSITE" id="PS00028">
    <property type="entry name" value="ZINC_FINGER_C2H2_1"/>
    <property type="match status" value="1"/>
</dbReference>
<evidence type="ECO:0000256" key="2">
    <source>
        <dbReference type="SAM" id="MobiDB-lite"/>
    </source>
</evidence>
<dbReference type="InterPro" id="IPR036236">
    <property type="entry name" value="Znf_C2H2_sf"/>
</dbReference>
<dbReference type="EMBL" id="CAXAMM010029557">
    <property type="protein sequence ID" value="CAK9064898.1"/>
    <property type="molecule type" value="Genomic_DNA"/>
</dbReference>
<keyword evidence="5" id="KW-1185">Reference proteome</keyword>
<sequence length="130" mass="15210">MPHAPGDHRRRARPAAPPEVVQLYTLRKEGSRTIRREKGVERQYVHACPSCDQEVAYTSKPHEAELELIYLSDAVDVPWHRMKSPWTCKVCGYICQNLQQLQLHRKQRDHTEEMENEQEEKNQLKPIVVG</sequence>
<evidence type="ECO:0000259" key="3">
    <source>
        <dbReference type="PROSITE" id="PS50157"/>
    </source>
</evidence>
<dbReference type="InterPro" id="IPR057965">
    <property type="entry name" value="STEEP1_dom"/>
</dbReference>
<feature type="domain" description="C2H2-type" evidence="3">
    <location>
        <begin position="86"/>
        <end position="115"/>
    </location>
</feature>
<evidence type="ECO:0000313" key="4">
    <source>
        <dbReference type="EMBL" id="CAK9064898.1"/>
    </source>
</evidence>
<evidence type="ECO:0000313" key="5">
    <source>
        <dbReference type="Proteomes" id="UP001642464"/>
    </source>
</evidence>
<accession>A0ABP0NN49</accession>
<comment type="caution">
    <text evidence="4">The sequence shown here is derived from an EMBL/GenBank/DDBJ whole genome shotgun (WGS) entry which is preliminary data.</text>
</comment>
<organism evidence="4 5">
    <name type="scientific">Durusdinium trenchii</name>
    <dbReference type="NCBI Taxonomy" id="1381693"/>
    <lineage>
        <taxon>Eukaryota</taxon>
        <taxon>Sar</taxon>
        <taxon>Alveolata</taxon>
        <taxon>Dinophyceae</taxon>
        <taxon>Suessiales</taxon>
        <taxon>Symbiodiniaceae</taxon>
        <taxon>Durusdinium</taxon>
    </lineage>
</organism>
<proteinExistence type="predicted"/>
<keyword evidence="1" id="KW-0863">Zinc-finger</keyword>
<dbReference type="InterPro" id="IPR013087">
    <property type="entry name" value="Znf_C2H2_type"/>
</dbReference>
<evidence type="ECO:0000256" key="1">
    <source>
        <dbReference type="PROSITE-ProRule" id="PRU00042"/>
    </source>
</evidence>
<gene>
    <name evidence="4" type="ORF">SCF082_LOCUS33332</name>
</gene>
<feature type="region of interest" description="Disordered" evidence="2">
    <location>
        <begin position="105"/>
        <end position="130"/>
    </location>
</feature>
<dbReference type="Pfam" id="PF25809">
    <property type="entry name" value="STEEP1"/>
    <property type="match status" value="1"/>
</dbReference>
<feature type="compositionally biased region" description="Basic and acidic residues" evidence="2">
    <location>
        <begin position="109"/>
        <end position="123"/>
    </location>
</feature>
<keyword evidence="1" id="KW-0479">Metal-binding</keyword>
<keyword evidence="1" id="KW-0862">Zinc</keyword>
<dbReference type="SUPFAM" id="SSF57667">
    <property type="entry name" value="beta-beta-alpha zinc fingers"/>
    <property type="match status" value="1"/>
</dbReference>